<keyword evidence="9" id="KW-0132">Cell division</keyword>
<dbReference type="InterPro" id="IPR051447">
    <property type="entry name" value="Lipoprotein-release_system"/>
</dbReference>
<evidence type="ECO:0000256" key="7">
    <source>
        <dbReference type="SAM" id="Phobius"/>
    </source>
</evidence>
<dbReference type="PANTHER" id="PTHR30489">
    <property type="entry name" value="LIPOPROTEIN-RELEASING SYSTEM TRANSMEMBRANE PROTEIN LOLE"/>
    <property type="match status" value="1"/>
</dbReference>
<keyword evidence="3" id="KW-1003">Cell membrane</keyword>
<comment type="similarity">
    <text evidence="2">Belongs to the ABC-4 integral membrane protein family. LolC/E subfamily.</text>
</comment>
<dbReference type="InterPro" id="IPR003838">
    <property type="entry name" value="ABC3_permease_C"/>
</dbReference>
<keyword evidence="5 7" id="KW-1133">Transmembrane helix</keyword>
<gene>
    <name evidence="9" type="ORF">Q664_34715</name>
</gene>
<dbReference type="Proteomes" id="UP000028547">
    <property type="component" value="Unassembled WGS sequence"/>
</dbReference>
<evidence type="ECO:0000313" key="10">
    <source>
        <dbReference type="Proteomes" id="UP000028547"/>
    </source>
</evidence>
<evidence type="ECO:0000256" key="5">
    <source>
        <dbReference type="ARBA" id="ARBA00022989"/>
    </source>
</evidence>
<keyword evidence="4 7" id="KW-0812">Transmembrane</keyword>
<keyword evidence="9" id="KW-0131">Cell cycle</keyword>
<evidence type="ECO:0000259" key="8">
    <source>
        <dbReference type="Pfam" id="PF02687"/>
    </source>
</evidence>
<evidence type="ECO:0000256" key="4">
    <source>
        <dbReference type="ARBA" id="ARBA00022692"/>
    </source>
</evidence>
<feature type="transmembrane region" description="Helical" evidence="7">
    <location>
        <begin position="602"/>
        <end position="626"/>
    </location>
</feature>
<reference evidence="9 10" key="1">
    <citation type="submission" date="2014-07" db="EMBL/GenBank/DDBJ databases">
        <title>Draft Genome Sequence of Gephyronic Acid Producer, Cystobacter violaceus Strain Cb vi76.</title>
        <authorList>
            <person name="Stevens D.C."/>
            <person name="Young J."/>
            <person name="Carmichael R."/>
            <person name="Tan J."/>
            <person name="Taylor R.E."/>
        </authorList>
    </citation>
    <scope>NUCLEOTIDE SEQUENCE [LARGE SCALE GENOMIC DNA]</scope>
    <source>
        <strain evidence="9 10">Cb vi76</strain>
    </source>
</reference>
<evidence type="ECO:0000256" key="1">
    <source>
        <dbReference type="ARBA" id="ARBA00004651"/>
    </source>
</evidence>
<evidence type="ECO:0000256" key="6">
    <source>
        <dbReference type="ARBA" id="ARBA00023136"/>
    </source>
</evidence>
<accession>A0A084SM41</accession>
<dbReference type="AlphaFoldDB" id="A0A084SM41"/>
<name>A0A084SM41_9BACT</name>
<dbReference type="GO" id="GO:0044874">
    <property type="term" value="P:lipoprotein localization to outer membrane"/>
    <property type="evidence" value="ECO:0007669"/>
    <property type="project" value="TreeGrafter"/>
</dbReference>
<comment type="caution">
    <text evidence="9">The sequence shown here is derived from an EMBL/GenBank/DDBJ whole genome shotgun (WGS) entry which is preliminary data.</text>
</comment>
<evidence type="ECO:0000313" key="9">
    <source>
        <dbReference type="EMBL" id="KFA89526.1"/>
    </source>
</evidence>
<evidence type="ECO:0000256" key="2">
    <source>
        <dbReference type="ARBA" id="ARBA00005236"/>
    </source>
</evidence>
<comment type="subcellular location">
    <subcellularLocation>
        <location evidence="1">Cell membrane</location>
        <topology evidence="1">Multi-pass membrane protein</topology>
    </subcellularLocation>
</comment>
<proteinExistence type="inferred from homology"/>
<dbReference type="GO" id="GO:0098797">
    <property type="term" value="C:plasma membrane protein complex"/>
    <property type="evidence" value="ECO:0007669"/>
    <property type="project" value="TreeGrafter"/>
</dbReference>
<dbReference type="Pfam" id="PF02687">
    <property type="entry name" value="FtsX"/>
    <property type="match status" value="1"/>
</dbReference>
<feature type="transmembrane region" description="Helical" evidence="7">
    <location>
        <begin position="559"/>
        <end position="581"/>
    </location>
</feature>
<organism evidence="9 10">
    <name type="scientific">Archangium violaceum Cb vi76</name>
    <dbReference type="NCBI Taxonomy" id="1406225"/>
    <lineage>
        <taxon>Bacteria</taxon>
        <taxon>Pseudomonadati</taxon>
        <taxon>Myxococcota</taxon>
        <taxon>Myxococcia</taxon>
        <taxon>Myxococcales</taxon>
        <taxon>Cystobacterineae</taxon>
        <taxon>Archangiaceae</taxon>
        <taxon>Archangium</taxon>
    </lineage>
</organism>
<dbReference type="PANTHER" id="PTHR30489:SF0">
    <property type="entry name" value="LIPOPROTEIN-RELEASING SYSTEM TRANSMEMBRANE PROTEIN LOLE"/>
    <property type="match status" value="1"/>
</dbReference>
<feature type="transmembrane region" description="Helical" evidence="7">
    <location>
        <begin position="20"/>
        <end position="42"/>
    </location>
</feature>
<dbReference type="RefSeq" id="WP_043405063.1">
    <property type="nucleotide sequence ID" value="NZ_JPMI01000240.1"/>
</dbReference>
<protein>
    <submittedName>
        <fullName evidence="9">Cell division protein FtsX</fullName>
    </submittedName>
</protein>
<dbReference type="EMBL" id="JPMI01000240">
    <property type="protein sequence ID" value="KFA89526.1"/>
    <property type="molecule type" value="Genomic_DNA"/>
</dbReference>
<dbReference type="GO" id="GO:0051301">
    <property type="term" value="P:cell division"/>
    <property type="evidence" value="ECO:0007669"/>
    <property type="project" value="UniProtKB-KW"/>
</dbReference>
<feature type="domain" description="ABC3 transporter permease C-terminal" evidence="8">
    <location>
        <begin position="563"/>
        <end position="691"/>
    </location>
</feature>
<evidence type="ECO:0000256" key="3">
    <source>
        <dbReference type="ARBA" id="ARBA00022475"/>
    </source>
</evidence>
<sequence length="699" mass="77172">MGQLKLLVQVAFRNLFASWVNVIIGGIILFGTVLVVVGGAVVDSLDESMSRSIIGSVAGHLQVYSEKSKDSLALYGNMGGEADLRVIERFSDIKKVLEQHPNVKTVVPMGTNSTMLMSGNTVDLTLARLRDLYKQAAAGETPELRAQIDSLKTHVRQMIALLEKDLERRNALAAENAMDPADLRALERARSQEFWDGFEKDPLASLELLENRIAPLVTDGDMVPLRYLGTDLVNYQKTFDRMRIVDGTAVPEGQRGLLLPKFSYEEFFKLKTARRLDIIKEARDVNHRKIAEDPELQRRLKENQTQTRELLFQLDPLKTQQAIARLQKVLGSTDTELEKLLVAFFTMDDANFDARYQQFYAELVPLLDLYRLRLGDELTITAFTRTGYARSANVKVYGTFEFTGMEKSQLAGSLSLMDIITFRELYGYMTADQKDELAKLQEASGVTDVAREDAEAALFGEDSSLVAETSSGSIDEDAQLAGSSQARRQQELALSKYTQQDIDDGVVLHAAIMLKDPDTLEQTMVELQEASKKAGLPLKVVSWHQASDLVGQIILVAKLVLYAAVFIIFVVAVVIINNSVMMATLQRVREIGTMRAIGAHRGFVLGMVLLETTVLGLVFGAAGALLGSLAVKGLGMAGIPAFHESLYFFFSGPRLFPTLQASNIITALVIVLGVSAFSTFYPAYLATRVSPLQAMQTDE</sequence>
<feature type="transmembrane region" description="Helical" evidence="7">
    <location>
        <begin position="664"/>
        <end position="686"/>
    </location>
</feature>
<keyword evidence="6 7" id="KW-0472">Membrane</keyword>